<reference evidence="2" key="1">
    <citation type="journal article" date="2025" name="Foods">
        <title>Unveiling the Microbial Signatures of Arabica Coffee Cherries: Insights into Ripeness Specific Diversity, Functional Traits, and Implications for Quality and Safety.</title>
        <authorList>
            <consortium name="RefSeq"/>
            <person name="Tenea G.N."/>
            <person name="Cifuentes V."/>
            <person name="Reyes P."/>
            <person name="Cevallos-Vallejos M."/>
        </authorList>
    </citation>
    <scope>NUCLEOTIDE SEQUENCE [LARGE SCALE GENOMIC DNA]</scope>
</reference>
<accession>A0A6P6X400</accession>
<dbReference type="SUPFAM" id="SSF50965">
    <property type="entry name" value="Galactose oxidase, central domain"/>
    <property type="match status" value="1"/>
</dbReference>
<proteinExistence type="predicted"/>
<dbReference type="CDD" id="cd22157">
    <property type="entry name" value="F-box_AtFBW1-like"/>
    <property type="match status" value="1"/>
</dbReference>
<evidence type="ECO:0000259" key="1">
    <source>
        <dbReference type="PROSITE" id="PS50181"/>
    </source>
</evidence>
<dbReference type="SUPFAM" id="SSF81383">
    <property type="entry name" value="F-box domain"/>
    <property type="match status" value="1"/>
</dbReference>
<sequence>METTVDMEKETKEFLVNIHFPEEIIIEILRRLPVRILMQFKLVCKPWNSLISDPTFKLSTKRRQRAIMCTTQITEKFDGTHFDEKRKMLYSLDCELFVQDLPCPVKVPSERYTIQFLGSCNGLLLFCTSGCIYLWNASTRCCRQLHQLNGLMKRSSYHLFGIASGLCFNESSNDYKAVIIDTNPYVEDRSLRVSSFVYVASLRRRIEWTDINFPYKLIRNQRTTLASGALVNGHLHWLVEEGSGNEIVIVYFDETTNQFHKFPMPETTPHEGGFATPFLRLIVLDGCICMCISGSNFRSNDILIMREYGVKESWTTLFRIQGIQGCFVPLFSSVSDDDILVSNAWEIEVYNCKNNSSKKIKLSPDRELLGGYPLVYEETLESVDWVQQD</sequence>
<dbReference type="GeneID" id="113737544"/>
<reference evidence="3" key="2">
    <citation type="submission" date="2025-08" db="UniProtKB">
        <authorList>
            <consortium name="RefSeq"/>
        </authorList>
    </citation>
    <scope>IDENTIFICATION</scope>
    <source>
        <tissue evidence="3">Leaves</tissue>
    </source>
</reference>
<dbReference type="InterPro" id="IPR036047">
    <property type="entry name" value="F-box-like_dom_sf"/>
</dbReference>
<dbReference type="PANTHER" id="PTHR31672">
    <property type="entry name" value="BNACNNG10540D PROTEIN"/>
    <property type="match status" value="1"/>
</dbReference>
<dbReference type="AlphaFoldDB" id="A0A6P6X400"/>
<evidence type="ECO:0000313" key="2">
    <source>
        <dbReference type="Proteomes" id="UP001652660"/>
    </source>
</evidence>
<feature type="domain" description="F-box" evidence="1">
    <location>
        <begin position="14"/>
        <end position="63"/>
    </location>
</feature>
<dbReference type="PROSITE" id="PS50181">
    <property type="entry name" value="FBOX"/>
    <property type="match status" value="1"/>
</dbReference>
<dbReference type="InterPro" id="IPR017451">
    <property type="entry name" value="F-box-assoc_interact_dom"/>
</dbReference>
<dbReference type="InterPro" id="IPR011043">
    <property type="entry name" value="Gal_Oxase/kelch_b-propeller"/>
</dbReference>
<protein>
    <submittedName>
        <fullName evidence="3">F-box/kelch-repeat protein At3g23880-like</fullName>
    </submittedName>
</protein>
<evidence type="ECO:0000313" key="3">
    <source>
        <dbReference type="RefSeq" id="XP_027120562.1"/>
    </source>
</evidence>
<dbReference type="Proteomes" id="UP001652660">
    <property type="component" value="Chromosome 3e"/>
</dbReference>
<gene>
    <name evidence="3" type="primary">LOC113737544</name>
</gene>
<organism evidence="2 3">
    <name type="scientific">Coffea arabica</name>
    <name type="common">Arabian coffee</name>
    <dbReference type="NCBI Taxonomy" id="13443"/>
    <lineage>
        <taxon>Eukaryota</taxon>
        <taxon>Viridiplantae</taxon>
        <taxon>Streptophyta</taxon>
        <taxon>Embryophyta</taxon>
        <taxon>Tracheophyta</taxon>
        <taxon>Spermatophyta</taxon>
        <taxon>Magnoliopsida</taxon>
        <taxon>eudicotyledons</taxon>
        <taxon>Gunneridae</taxon>
        <taxon>Pentapetalae</taxon>
        <taxon>asterids</taxon>
        <taxon>lamiids</taxon>
        <taxon>Gentianales</taxon>
        <taxon>Rubiaceae</taxon>
        <taxon>Ixoroideae</taxon>
        <taxon>Gardenieae complex</taxon>
        <taxon>Bertiereae - Coffeeae clade</taxon>
        <taxon>Coffeeae</taxon>
        <taxon>Coffea</taxon>
    </lineage>
</organism>
<dbReference type="InterPro" id="IPR006527">
    <property type="entry name" value="F-box-assoc_dom_typ1"/>
</dbReference>
<keyword evidence="2" id="KW-1185">Reference proteome</keyword>
<dbReference type="Pfam" id="PF00646">
    <property type="entry name" value="F-box"/>
    <property type="match status" value="1"/>
</dbReference>
<dbReference type="Gene3D" id="1.20.1280.50">
    <property type="match status" value="1"/>
</dbReference>
<dbReference type="SMART" id="SM00256">
    <property type="entry name" value="FBOX"/>
    <property type="match status" value="1"/>
</dbReference>
<dbReference type="RefSeq" id="XP_027120562.1">
    <property type="nucleotide sequence ID" value="XM_027264761.2"/>
</dbReference>
<dbReference type="Pfam" id="PF07734">
    <property type="entry name" value="FBA_1"/>
    <property type="match status" value="1"/>
</dbReference>
<dbReference type="InterPro" id="IPR001810">
    <property type="entry name" value="F-box_dom"/>
</dbReference>
<name>A0A6P6X400_COFAR</name>
<dbReference type="PANTHER" id="PTHR31672:SF13">
    <property type="entry name" value="F-BOX PROTEIN CPR30-LIKE"/>
    <property type="match status" value="1"/>
</dbReference>
<dbReference type="NCBIfam" id="TIGR01640">
    <property type="entry name" value="F_box_assoc_1"/>
    <property type="match status" value="1"/>
</dbReference>
<dbReference type="InterPro" id="IPR050796">
    <property type="entry name" value="SCF_F-box_component"/>
</dbReference>
<dbReference type="OrthoDB" id="1580541at2759"/>